<keyword evidence="10 14" id="KW-0694">RNA-binding</keyword>
<keyword evidence="5" id="KW-0963">Cytoplasm</keyword>
<dbReference type="PROSITE" id="PS01153">
    <property type="entry name" value="NOL1_NOP2_SUN"/>
    <property type="match status" value="1"/>
</dbReference>
<dbReference type="PANTHER" id="PTHR22807">
    <property type="entry name" value="NOP2 YEAST -RELATED NOL1/NOP2/FMU SUN DOMAIN-CONTAINING"/>
    <property type="match status" value="1"/>
</dbReference>
<dbReference type="InterPro" id="IPR035926">
    <property type="entry name" value="NusB-like_sf"/>
</dbReference>
<dbReference type="CDD" id="cd02440">
    <property type="entry name" value="AdoMet_MTases"/>
    <property type="match status" value="1"/>
</dbReference>
<evidence type="ECO:0000256" key="11">
    <source>
        <dbReference type="ARBA" id="ARBA00030399"/>
    </source>
</evidence>
<sequence length="450" mass="48376">MSRPPAPPRRARSNPVPPGAALRADAARALARIALDGVSLRSALAEANQRVADPRDRALLAASLFESSRWWLRFDAALARLLEKPLPPKARDVRALLVLAFAQLAVLGLPEYAVVAASVEAVRALGQPQFAGLANALLRRFLRERAALDAELDRDASLRHAHPRWLIEAIERDWPEQATAILAANNREAPLTLRVNRRRTTREALLARFVEAGIAARAPDGLADALVLDDSTDVTRLPGYADGAFSVQDGAAQRVAELLAPAAGMRVLDACAAPGGKSAHLLERADVDLLALDADPARLPRVRENLERLGLAATVVVGDAGEPAAWWDGRPFQRILVDAPCSATGIVRRQPDIKLHRRGADVAPLVAGQLRLLAALWPLLAPGGRLLYATCSLLRAENEGVLAEFLRGRDDARAMPLDERCGHAAGIGRQNLPGEGGMDGFYYALVEKQA</sequence>
<evidence type="ECO:0000256" key="14">
    <source>
        <dbReference type="PROSITE-ProRule" id="PRU01023"/>
    </source>
</evidence>
<dbReference type="NCBIfam" id="NF008149">
    <property type="entry name" value="PRK10901.1"/>
    <property type="match status" value="1"/>
</dbReference>
<dbReference type="InterPro" id="IPR004573">
    <property type="entry name" value="rRNA_ssu_MeTfrase_B"/>
</dbReference>
<name>A0A839EYJ6_9GAMM</name>
<dbReference type="PROSITE" id="PS51686">
    <property type="entry name" value="SAM_MT_RSMB_NOP"/>
    <property type="match status" value="1"/>
</dbReference>
<gene>
    <name evidence="16" type="ORF">FHW12_001660</name>
</gene>
<dbReference type="EMBL" id="JACGXL010000002">
    <property type="protein sequence ID" value="MBA8887446.1"/>
    <property type="molecule type" value="Genomic_DNA"/>
</dbReference>
<evidence type="ECO:0000256" key="6">
    <source>
        <dbReference type="ARBA" id="ARBA00022552"/>
    </source>
</evidence>
<keyword evidence="6" id="KW-0698">rRNA processing</keyword>
<dbReference type="NCBIfam" id="TIGR00563">
    <property type="entry name" value="rsmB"/>
    <property type="match status" value="1"/>
</dbReference>
<comment type="subcellular location">
    <subcellularLocation>
        <location evidence="2">Cytoplasm</location>
    </subcellularLocation>
</comment>
<evidence type="ECO:0000313" key="16">
    <source>
        <dbReference type="EMBL" id="MBA8887446.1"/>
    </source>
</evidence>
<dbReference type="GO" id="GO:0070475">
    <property type="term" value="P:rRNA base methylation"/>
    <property type="evidence" value="ECO:0007669"/>
    <property type="project" value="TreeGrafter"/>
</dbReference>
<reference evidence="16 17" key="1">
    <citation type="submission" date="2020-07" db="EMBL/GenBank/DDBJ databases">
        <title>Genomic Encyclopedia of Type Strains, Phase IV (KMG-V): Genome sequencing to study the core and pangenomes of soil and plant-associated prokaryotes.</title>
        <authorList>
            <person name="Whitman W."/>
        </authorList>
    </citation>
    <scope>NUCLEOTIDE SEQUENCE [LARGE SCALE GENOMIC DNA]</scope>
    <source>
        <strain evidence="16 17">RH2WT43</strain>
    </source>
</reference>
<keyword evidence="17" id="KW-1185">Reference proteome</keyword>
<comment type="catalytic activity">
    <reaction evidence="13">
        <text>cytidine(967) in 16S rRNA + S-adenosyl-L-methionine = 5-methylcytidine(967) in 16S rRNA + S-adenosyl-L-homocysteine + H(+)</text>
        <dbReference type="Rhea" id="RHEA:42748"/>
        <dbReference type="Rhea" id="RHEA-COMP:10219"/>
        <dbReference type="Rhea" id="RHEA-COMP:10220"/>
        <dbReference type="ChEBI" id="CHEBI:15378"/>
        <dbReference type="ChEBI" id="CHEBI:57856"/>
        <dbReference type="ChEBI" id="CHEBI:59789"/>
        <dbReference type="ChEBI" id="CHEBI:74483"/>
        <dbReference type="ChEBI" id="CHEBI:82748"/>
        <dbReference type="EC" id="2.1.1.176"/>
    </reaction>
</comment>
<feature type="domain" description="SAM-dependent MTase RsmB/NOP-type" evidence="15">
    <location>
        <begin position="181"/>
        <end position="449"/>
    </location>
</feature>
<evidence type="ECO:0000256" key="13">
    <source>
        <dbReference type="ARBA" id="ARBA00047283"/>
    </source>
</evidence>
<dbReference type="AlphaFoldDB" id="A0A839EYJ6"/>
<proteinExistence type="inferred from homology"/>
<dbReference type="SUPFAM" id="SSF53335">
    <property type="entry name" value="S-adenosyl-L-methionine-dependent methyltransferases"/>
    <property type="match status" value="1"/>
</dbReference>
<dbReference type="InterPro" id="IPR023267">
    <property type="entry name" value="RCMT"/>
</dbReference>
<dbReference type="RefSeq" id="WP_428993616.1">
    <property type="nucleotide sequence ID" value="NZ_JACGXL010000002.1"/>
</dbReference>
<dbReference type="GO" id="GO:0003723">
    <property type="term" value="F:RNA binding"/>
    <property type="evidence" value="ECO:0007669"/>
    <property type="project" value="UniProtKB-UniRule"/>
</dbReference>
<evidence type="ECO:0000256" key="8">
    <source>
        <dbReference type="ARBA" id="ARBA00022679"/>
    </source>
</evidence>
<evidence type="ECO:0000256" key="10">
    <source>
        <dbReference type="ARBA" id="ARBA00022884"/>
    </source>
</evidence>
<feature type="binding site" evidence="14">
    <location>
        <begin position="271"/>
        <end position="277"/>
    </location>
    <ligand>
        <name>S-adenosyl-L-methionine</name>
        <dbReference type="ChEBI" id="CHEBI:59789"/>
    </ligand>
</feature>
<evidence type="ECO:0000256" key="2">
    <source>
        <dbReference type="ARBA" id="ARBA00004496"/>
    </source>
</evidence>
<dbReference type="InterPro" id="IPR001678">
    <property type="entry name" value="MeTrfase_RsmB-F_NOP2_dom"/>
</dbReference>
<evidence type="ECO:0000259" key="15">
    <source>
        <dbReference type="PROSITE" id="PS51686"/>
    </source>
</evidence>
<dbReference type="InterPro" id="IPR006027">
    <property type="entry name" value="NusB_RsmB_TIM44"/>
</dbReference>
<dbReference type="Pfam" id="PF01189">
    <property type="entry name" value="Methyltr_RsmB-F"/>
    <property type="match status" value="1"/>
</dbReference>
<comment type="function">
    <text evidence="1">Specifically methylates the cytosine at position 967 (m5C967) of 16S rRNA.</text>
</comment>
<evidence type="ECO:0000256" key="5">
    <source>
        <dbReference type="ARBA" id="ARBA00022490"/>
    </source>
</evidence>
<dbReference type="InterPro" id="IPR054728">
    <property type="entry name" value="RsmB-like_ferredoxin"/>
</dbReference>
<dbReference type="GO" id="GO:0009383">
    <property type="term" value="F:rRNA (cytosine-C5-)-methyltransferase activity"/>
    <property type="evidence" value="ECO:0007669"/>
    <property type="project" value="TreeGrafter"/>
</dbReference>
<protein>
    <recommendedName>
        <fullName evidence="4">16S rRNA (cytosine(967)-C(5))-methyltransferase</fullName>
        <ecNumber evidence="4">2.1.1.176</ecNumber>
    </recommendedName>
    <alternativeName>
        <fullName evidence="11">16S rRNA m5C967 methyltransferase</fullName>
    </alternativeName>
    <alternativeName>
        <fullName evidence="12">rRNA (cytosine-C(5)-)-methyltransferase RsmB</fullName>
    </alternativeName>
</protein>
<feature type="binding site" evidence="14">
    <location>
        <position position="293"/>
    </location>
    <ligand>
        <name>S-adenosyl-L-methionine</name>
        <dbReference type="ChEBI" id="CHEBI:59789"/>
    </ligand>
</feature>
<dbReference type="PANTHER" id="PTHR22807:SF61">
    <property type="entry name" value="NOL1_NOP2_SUN FAMILY PROTEIN _ ANTITERMINATION NUSB DOMAIN-CONTAINING PROTEIN"/>
    <property type="match status" value="1"/>
</dbReference>
<feature type="binding site" evidence="14">
    <location>
        <position position="319"/>
    </location>
    <ligand>
        <name>S-adenosyl-L-methionine</name>
        <dbReference type="ChEBI" id="CHEBI:59789"/>
    </ligand>
</feature>
<comment type="similarity">
    <text evidence="3 14">Belongs to the class I-like SAM-binding methyltransferase superfamily. RsmB/NOP family.</text>
</comment>
<dbReference type="Proteomes" id="UP000550401">
    <property type="component" value="Unassembled WGS sequence"/>
</dbReference>
<evidence type="ECO:0000256" key="12">
    <source>
        <dbReference type="ARBA" id="ARBA00031088"/>
    </source>
</evidence>
<dbReference type="EC" id="2.1.1.176" evidence="4"/>
<evidence type="ECO:0000256" key="3">
    <source>
        <dbReference type="ARBA" id="ARBA00007494"/>
    </source>
</evidence>
<evidence type="ECO:0000313" key="17">
    <source>
        <dbReference type="Proteomes" id="UP000550401"/>
    </source>
</evidence>
<evidence type="ECO:0000256" key="9">
    <source>
        <dbReference type="ARBA" id="ARBA00022691"/>
    </source>
</evidence>
<dbReference type="FunFam" id="3.40.50.150:FF:000022">
    <property type="entry name" value="Ribosomal RNA small subunit methyltransferase B"/>
    <property type="match status" value="1"/>
</dbReference>
<accession>A0A839EYJ6</accession>
<dbReference type="GO" id="GO:0006355">
    <property type="term" value="P:regulation of DNA-templated transcription"/>
    <property type="evidence" value="ECO:0007669"/>
    <property type="project" value="InterPro"/>
</dbReference>
<organism evidence="16 17">
    <name type="scientific">Dokdonella fugitiva</name>
    <dbReference type="NCBI Taxonomy" id="328517"/>
    <lineage>
        <taxon>Bacteria</taxon>
        <taxon>Pseudomonadati</taxon>
        <taxon>Pseudomonadota</taxon>
        <taxon>Gammaproteobacteria</taxon>
        <taxon>Lysobacterales</taxon>
        <taxon>Rhodanobacteraceae</taxon>
        <taxon>Dokdonella</taxon>
    </lineage>
</organism>
<feature type="binding site" evidence="14">
    <location>
        <position position="338"/>
    </location>
    <ligand>
        <name>S-adenosyl-L-methionine</name>
        <dbReference type="ChEBI" id="CHEBI:59789"/>
    </ligand>
</feature>
<dbReference type="Pfam" id="PF01029">
    <property type="entry name" value="NusB"/>
    <property type="match status" value="1"/>
</dbReference>
<dbReference type="InterPro" id="IPR049560">
    <property type="entry name" value="MeTrfase_RsmB-F_NOP2_cat"/>
</dbReference>
<dbReference type="InterPro" id="IPR018314">
    <property type="entry name" value="RsmB/NOL1/NOP2-like_CS"/>
</dbReference>
<dbReference type="InterPro" id="IPR029063">
    <property type="entry name" value="SAM-dependent_MTases_sf"/>
</dbReference>
<evidence type="ECO:0000256" key="4">
    <source>
        <dbReference type="ARBA" id="ARBA00012140"/>
    </source>
</evidence>
<dbReference type="SUPFAM" id="SSF48013">
    <property type="entry name" value="NusB-like"/>
    <property type="match status" value="1"/>
</dbReference>
<dbReference type="PRINTS" id="PR02008">
    <property type="entry name" value="RCMTFAMILY"/>
</dbReference>
<dbReference type="Gene3D" id="1.10.940.10">
    <property type="entry name" value="NusB-like"/>
    <property type="match status" value="1"/>
</dbReference>
<keyword evidence="8 14" id="KW-0808">Transferase</keyword>
<dbReference type="Gene3D" id="1.10.287.730">
    <property type="entry name" value="Helix hairpin bin"/>
    <property type="match status" value="1"/>
</dbReference>
<keyword evidence="7 14" id="KW-0489">Methyltransferase</keyword>
<dbReference type="Gene3D" id="3.40.50.150">
    <property type="entry name" value="Vaccinia Virus protein VP39"/>
    <property type="match status" value="1"/>
</dbReference>
<keyword evidence="9 14" id="KW-0949">S-adenosyl-L-methionine</keyword>
<dbReference type="Gene3D" id="3.30.70.1170">
    <property type="entry name" value="Sun protein, domain 3"/>
    <property type="match status" value="1"/>
</dbReference>
<feature type="active site" description="Nucleophile" evidence="14">
    <location>
        <position position="391"/>
    </location>
</feature>
<dbReference type="Pfam" id="PF22458">
    <property type="entry name" value="RsmF-B_ferredox"/>
    <property type="match status" value="1"/>
</dbReference>
<evidence type="ECO:0000256" key="7">
    <source>
        <dbReference type="ARBA" id="ARBA00022603"/>
    </source>
</evidence>
<evidence type="ECO:0000256" key="1">
    <source>
        <dbReference type="ARBA" id="ARBA00002724"/>
    </source>
</evidence>
<comment type="caution">
    <text evidence="16">The sequence shown here is derived from an EMBL/GenBank/DDBJ whole genome shotgun (WGS) entry which is preliminary data.</text>
</comment>
<dbReference type="GO" id="GO:0005829">
    <property type="term" value="C:cytosol"/>
    <property type="evidence" value="ECO:0007669"/>
    <property type="project" value="TreeGrafter"/>
</dbReference>